<evidence type="ECO:0000313" key="1">
    <source>
        <dbReference type="EMBL" id="CAB4053038.1"/>
    </source>
</evidence>
<protein>
    <submittedName>
        <fullName evidence="1">Uncharacterized protein</fullName>
    </submittedName>
</protein>
<dbReference type="Proteomes" id="UP000494102">
    <property type="component" value="Unassembled WGS sequence"/>
</dbReference>
<dbReference type="EMBL" id="CADILN010000026">
    <property type="protein sequence ID" value="CAB4053038.1"/>
    <property type="molecule type" value="Genomic_DNA"/>
</dbReference>
<name>A0A6J5KGV5_9BURK</name>
<sequence length="96" mass="11128">MRHEIRDVGGYGCAVRSREETLDHSIEILRWQRLSDVSTWCTVTKVQTGSPNESLLPAARKLERRENGFEYLLIANDRDKFTARYRKLEEGICIGD</sequence>
<proteinExistence type="predicted"/>
<evidence type="ECO:0000313" key="2">
    <source>
        <dbReference type="Proteomes" id="UP000494102"/>
    </source>
</evidence>
<accession>A0A6J5KGV5</accession>
<gene>
    <name evidence="1" type="ORF">LMG9964_06729</name>
</gene>
<dbReference type="AlphaFoldDB" id="A0A6J5KGV5"/>
<reference evidence="1 2" key="1">
    <citation type="submission" date="2020-04" db="EMBL/GenBank/DDBJ databases">
        <authorList>
            <person name="De Canck E."/>
        </authorList>
    </citation>
    <scope>NUCLEOTIDE SEQUENCE [LARGE SCALE GENOMIC DNA]</scope>
    <source>
        <strain evidence="1 2">LMG 9964</strain>
    </source>
</reference>
<organism evidence="1 2">
    <name type="scientific">Paraburkholderia phenoliruptrix</name>
    <dbReference type="NCBI Taxonomy" id="252970"/>
    <lineage>
        <taxon>Bacteria</taxon>
        <taxon>Pseudomonadati</taxon>
        <taxon>Pseudomonadota</taxon>
        <taxon>Betaproteobacteria</taxon>
        <taxon>Burkholderiales</taxon>
        <taxon>Burkholderiaceae</taxon>
        <taxon>Paraburkholderia</taxon>
    </lineage>
</organism>